<keyword evidence="4 7" id="KW-0812">Transmembrane</keyword>
<dbReference type="InterPro" id="IPR051393">
    <property type="entry name" value="ABC_transporter_permease"/>
</dbReference>
<comment type="subcellular location">
    <subcellularLocation>
        <location evidence="1">Cell membrane</location>
        <topology evidence="1">Multi-pass membrane protein</topology>
    </subcellularLocation>
</comment>
<feature type="non-terminal residue" evidence="9">
    <location>
        <position position="106"/>
    </location>
</feature>
<dbReference type="PANTHER" id="PTHR30193:SF37">
    <property type="entry name" value="INNER MEMBRANE ABC TRANSPORTER PERMEASE PROTEIN YCJO"/>
    <property type="match status" value="1"/>
</dbReference>
<protein>
    <recommendedName>
        <fullName evidence="8">ABC transmembrane type-1 domain-containing protein</fullName>
    </recommendedName>
</protein>
<dbReference type="AlphaFoldDB" id="A0A382AZF0"/>
<evidence type="ECO:0000256" key="2">
    <source>
        <dbReference type="ARBA" id="ARBA00022448"/>
    </source>
</evidence>
<accession>A0A382AZF0</accession>
<dbReference type="PANTHER" id="PTHR30193">
    <property type="entry name" value="ABC TRANSPORTER PERMEASE PROTEIN"/>
    <property type="match status" value="1"/>
</dbReference>
<dbReference type="Gene3D" id="1.10.3720.10">
    <property type="entry name" value="MetI-like"/>
    <property type="match status" value="1"/>
</dbReference>
<feature type="domain" description="ABC transmembrane type-1" evidence="8">
    <location>
        <begin position="65"/>
        <end position="106"/>
    </location>
</feature>
<evidence type="ECO:0000256" key="6">
    <source>
        <dbReference type="ARBA" id="ARBA00023136"/>
    </source>
</evidence>
<feature type="transmembrane region" description="Helical" evidence="7">
    <location>
        <begin position="12"/>
        <end position="35"/>
    </location>
</feature>
<gene>
    <name evidence="9" type="ORF">METZ01_LOCUS159191</name>
</gene>
<dbReference type="InterPro" id="IPR000515">
    <property type="entry name" value="MetI-like"/>
</dbReference>
<keyword evidence="2" id="KW-0813">Transport</keyword>
<dbReference type="GO" id="GO:0005886">
    <property type="term" value="C:plasma membrane"/>
    <property type="evidence" value="ECO:0007669"/>
    <property type="project" value="UniProtKB-SubCell"/>
</dbReference>
<dbReference type="EMBL" id="UINC01027310">
    <property type="protein sequence ID" value="SVB06337.1"/>
    <property type="molecule type" value="Genomic_DNA"/>
</dbReference>
<evidence type="ECO:0000256" key="1">
    <source>
        <dbReference type="ARBA" id="ARBA00004651"/>
    </source>
</evidence>
<proteinExistence type="predicted"/>
<evidence type="ECO:0000256" key="4">
    <source>
        <dbReference type="ARBA" id="ARBA00022692"/>
    </source>
</evidence>
<organism evidence="9">
    <name type="scientific">marine metagenome</name>
    <dbReference type="NCBI Taxonomy" id="408172"/>
    <lineage>
        <taxon>unclassified sequences</taxon>
        <taxon>metagenomes</taxon>
        <taxon>ecological metagenomes</taxon>
    </lineage>
</organism>
<name>A0A382AZF0_9ZZZZ</name>
<keyword evidence="5 7" id="KW-1133">Transmembrane helix</keyword>
<evidence type="ECO:0000256" key="3">
    <source>
        <dbReference type="ARBA" id="ARBA00022475"/>
    </source>
</evidence>
<keyword evidence="3" id="KW-1003">Cell membrane</keyword>
<reference evidence="9" key="1">
    <citation type="submission" date="2018-05" db="EMBL/GenBank/DDBJ databases">
        <authorList>
            <person name="Lanie J.A."/>
            <person name="Ng W.-L."/>
            <person name="Kazmierczak K.M."/>
            <person name="Andrzejewski T.M."/>
            <person name="Davidsen T.M."/>
            <person name="Wayne K.J."/>
            <person name="Tettelin H."/>
            <person name="Glass J.I."/>
            <person name="Rusch D."/>
            <person name="Podicherti R."/>
            <person name="Tsui H.-C.T."/>
            <person name="Winkler M.E."/>
        </authorList>
    </citation>
    <scope>NUCLEOTIDE SEQUENCE</scope>
</reference>
<keyword evidence="6 7" id="KW-0472">Membrane</keyword>
<dbReference type="SUPFAM" id="SSF161098">
    <property type="entry name" value="MetI-like"/>
    <property type="match status" value="1"/>
</dbReference>
<evidence type="ECO:0000256" key="5">
    <source>
        <dbReference type="ARBA" id="ARBA00022989"/>
    </source>
</evidence>
<sequence>MQPKSKIKMLFLLPAVGWVLAWTIFPFFYGLWISFFHIDFGGSDRFIGIDNYVRFFSDENALNAVRVTFLFVLGSVSVQVILGLLLALAANRPLPLRGLVRTLLIL</sequence>
<evidence type="ECO:0000313" key="9">
    <source>
        <dbReference type="EMBL" id="SVB06337.1"/>
    </source>
</evidence>
<feature type="transmembrane region" description="Helical" evidence="7">
    <location>
        <begin position="67"/>
        <end position="89"/>
    </location>
</feature>
<dbReference type="InterPro" id="IPR035906">
    <property type="entry name" value="MetI-like_sf"/>
</dbReference>
<dbReference type="GO" id="GO:0055085">
    <property type="term" value="P:transmembrane transport"/>
    <property type="evidence" value="ECO:0007669"/>
    <property type="project" value="InterPro"/>
</dbReference>
<dbReference type="PROSITE" id="PS50928">
    <property type="entry name" value="ABC_TM1"/>
    <property type="match status" value="1"/>
</dbReference>
<evidence type="ECO:0000256" key="7">
    <source>
        <dbReference type="SAM" id="Phobius"/>
    </source>
</evidence>
<evidence type="ECO:0000259" key="8">
    <source>
        <dbReference type="PROSITE" id="PS50928"/>
    </source>
</evidence>